<evidence type="ECO:0000313" key="3">
    <source>
        <dbReference type="WBParaSite" id="GPUH_0000094101-mRNA-1"/>
    </source>
</evidence>
<dbReference type="OrthoDB" id="5856903at2759"/>
<dbReference type="EMBL" id="UYRT01001006">
    <property type="protein sequence ID" value="VDK29066.1"/>
    <property type="molecule type" value="Genomic_DNA"/>
</dbReference>
<protein>
    <submittedName>
        <fullName evidence="3">Protein kinase domain-containing protein</fullName>
    </submittedName>
</protein>
<evidence type="ECO:0000313" key="1">
    <source>
        <dbReference type="EMBL" id="VDK29066.1"/>
    </source>
</evidence>
<accession>A0A183CWV0</accession>
<gene>
    <name evidence="1" type="ORF">GPUH_LOCUS941</name>
</gene>
<dbReference type="WBParaSite" id="GPUH_0000094101-mRNA-1">
    <property type="protein sequence ID" value="GPUH_0000094101-mRNA-1"/>
    <property type="gene ID" value="GPUH_0000094101"/>
</dbReference>
<dbReference type="AlphaFoldDB" id="A0A183CWV0"/>
<evidence type="ECO:0000313" key="2">
    <source>
        <dbReference type="Proteomes" id="UP000271098"/>
    </source>
</evidence>
<reference evidence="3" key="1">
    <citation type="submission" date="2016-06" db="UniProtKB">
        <authorList>
            <consortium name="WormBaseParasite"/>
        </authorList>
    </citation>
    <scope>IDENTIFICATION</scope>
</reference>
<keyword evidence="2" id="KW-1185">Reference proteome</keyword>
<proteinExistence type="predicted"/>
<name>A0A183CWV0_9BILA</name>
<sequence>MAAILDGKGHRRPECDLTLTACDGNLRLIRTIKLAAKDRIGPFGKTFYEETQIYSCGDFDDVSKLISSKDKSSAEIGEESFTNPAYVKCYEKILLTKNGSYKVIDFIEVRCIGSSRKAYKELISSTQRKMHSTESNPFHYEQGAYFGEGLLIIESILQLPMISFAEEKQFMWHDSRSYSTDNYKAGTSRSPLPLCRLLTQETNKTSGEMAGLRPVLKTASYRDKSPPGTGLRFSICPAFDSFFRML</sequence>
<dbReference type="Proteomes" id="UP000271098">
    <property type="component" value="Unassembled WGS sequence"/>
</dbReference>
<reference evidence="1 2" key="2">
    <citation type="submission" date="2018-11" db="EMBL/GenBank/DDBJ databases">
        <authorList>
            <consortium name="Pathogen Informatics"/>
        </authorList>
    </citation>
    <scope>NUCLEOTIDE SEQUENCE [LARGE SCALE GENOMIC DNA]</scope>
</reference>
<organism evidence="3">
    <name type="scientific">Gongylonema pulchrum</name>
    <dbReference type="NCBI Taxonomy" id="637853"/>
    <lineage>
        <taxon>Eukaryota</taxon>
        <taxon>Metazoa</taxon>
        <taxon>Ecdysozoa</taxon>
        <taxon>Nematoda</taxon>
        <taxon>Chromadorea</taxon>
        <taxon>Rhabditida</taxon>
        <taxon>Spirurina</taxon>
        <taxon>Spiruromorpha</taxon>
        <taxon>Spiruroidea</taxon>
        <taxon>Gongylonematidae</taxon>
        <taxon>Gongylonema</taxon>
    </lineage>
</organism>